<evidence type="ECO:0000313" key="3">
    <source>
        <dbReference type="Proteomes" id="UP000095362"/>
    </source>
</evidence>
<dbReference type="InterPro" id="IPR052977">
    <property type="entry name" value="Polyferredoxin-like_ET"/>
</dbReference>
<name>A0A173XNW4_9FIRM</name>
<accession>A0A173XNW4</accession>
<reference evidence="2 3" key="1">
    <citation type="submission" date="2015-09" db="EMBL/GenBank/DDBJ databases">
        <authorList>
            <consortium name="Pathogen Informatics"/>
        </authorList>
    </citation>
    <scope>NUCLEOTIDE SEQUENCE [LARGE SCALE GENOMIC DNA]</scope>
    <source>
        <strain evidence="2 3">2789STDY5834866</strain>
    </source>
</reference>
<dbReference type="PANTHER" id="PTHR43193:SF2">
    <property type="entry name" value="POLYFERREDOXIN PROTEIN FWDF"/>
    <property type="match status" value="1"/>
</dbReference>
<evidence type="ECO:0000313" key="2">
    <source>
        <dbReference type="EMBL" id="CUN52118.1"/>
    </source>
</evidence>
<dbReference type="AlphaFoldDB" id="A0A173XNW4"/>
<dbReference type="RefSeq" id="WP_055260476.1">
    <property type="nucleotide sequence ID" value="NZ_CYZK01000002.1"/>
</dbReference>
<dbReference type="Pfam" id="PF04432">
    <property type="entry name" value="FrhB_FdhB_C"/>
    <property type="match status" value="1"/>
</dbReference>
<dbReference type="InterPro" id="IPR007525">
    <property type="entry name" value="FrhB_FdhB_C"/>
</dbReference>
<organism evidence="2 3">
    <name type="scientific">Coprococcus comes</name>
    <dbReference type="NCBI Taxonomy" id="410072"/>
    <lineage>
        <taxon>Bacteria</taxon>
        <taxon>Bacillati</taxon>
        <taxon>Bacillota</taxon>
        <taxon>Clostridia</taxon>
        <taxon>Lachnospirales</taxon>
        <taxon>Lachnospiraceae</taxon>
        <taxon>Coprococcus</taxon>
    </lineage>
</organism>
<dbReference type="PANTHER" id="PTHR43193">
    <property type="match status" value="1"/>
</dbReference>
<gene>
    <name evidence="2" type="ORF">ERS852481_00315</name>
</gene>
<sequence length="260" mass="30681">MQSDLGDCFSEIKKHLMQETKVCFIGTPCQVYGLKSYLRKEYDNLVTVDLVCHGTPSPKLWKKYLDEQKDKYHSEIDDIVFRNKTYGYHSGTMRIRFKNQFVYYGSARVDPMLKSFFAEISSRPSCYQCHFKSVERCSDFTIYDCWHANNLVEGLVDDDKGFTNLIVQSSKGERILDRIADRYELYATNLEKAIELDGTMICHSAEPHPRRDEYYLNLDKETLRAHIQKFVPIRIRDYLIEKSKGIFYRMGVYKFLKNKK</sequence>
<feature type="domain" description="Coenzyme F420 hydrogenase/dehydrogenase beta subunit C-terminal" evidence="1">
    <location>
        <begin position="20"/>
        <end position="191"/>
    </location>
</feature>
<proteinExistence type="predicted"/>
<protein>
    <submittedName>
        <fullName evidence="2">Coenzyme F420 hydrogenase/dehydrogenase, beta subunit C terminus</fullName>
    </submittedName>
</protein>
<evidence type="ECO:0000259" key="1">
    <source>
        <dbReference type="Pfam" id="PF04432"/>
    </source>
</evidence>
<dbReference type="Proteomes" id="UP000095362">
    <property type="component" value="Unassembled WGS sequence"/>
</dbReference>
<dbReference type="EMBL" id="CYZK01000002">
    <property type="protein sequence ID" value="CUN52118.1"/>
    <property type="molecule type" value="Genomic_DNA"/>
</dbReference>